<dbReference type="RefSeq" id="WP_123766896.1">
    <property type="nucleotide sequence ID" value="NZ_AFXZ01000025.1"/>
</dbReference>
<gene>
    <name evidence="1" type="ORF">BZARG_1289</name>
</gene>
<comment type="caution">
    <text evidence="1">The sequence shown here is derived from an EMBL/GenBank/DDBJ whole genome shotgun (WGS) entry which is preliminary data.</text>
</comment>
<name>G2EDE0_9FLAO</name>
<organism evidence="1 2">
    <name type="scientific">Bizionia argentinensis JUB59</name>
    <dbReference type="NCBI Taxonomy" id="1046627"/>
    <lineage>
        <taxon>Bacteria</taxon>
        <taxon>Pseudomonadati</taxon>
        <taxon>Bacteroidota</taxon>
        <taxon>Flavobacteriia</taxon>
        <taxon>Flavobacteriales</taxon>
        <taxon>Flavobacteriaceae</taxon>
        <taxon>Bizionia</taxon>
    </lineage>
</organism>
<dbReference type="STRING" id="1046627.BZARG_1289"/>
<proteinExistence type="predicted"/>
<dbReference type="AlphaFoldDB" id="G2EDE0"/>
<dbReference type="eggNOG" id="ENOG50336FS">
    <property type="taxonomic scope" value="Bacteria"/>
</dbReference>
<dbReference type="OrthoDB" id="9181960at2"/>
<evidence type="ECO:0000313" key="2">
    <source>
        <dbReference type="Proteomes" id="UP000003730"/>
    </source>
</evidence>
<accession>G2EDE0</accession>
<reference evidence="1 2" key="1">
    <citation type="journal article" date="2008" name="Int. J. Syst. Evol. Microbiol.">
        <title>Bizionia argentinensis sp. nov., isolated from surface marine water in Antarctica.</title>
        <authorList>
            <person name="Bercovich A."/>
            <person name="Vazquez S.C."/>
            <person name="Yankilevich P."/>
            <person name="Coria S.H."/>
            <person name="Foti M."/>
            <person name="Hernandez E."/>
            <person name="Vidal A."/>
            <person name="Ruberto L."/>
            <person name="Melo C."/>
            <person name="Marenssi S."/>
            <person name="Criscuolo M."/>
            <person name="Memoli M."/>
            <person name="Arguelles M."/>
            <person name="Mac Cormack W.P."/>
        </authorList>
    </citation>
    <scope>NUCLEOTIDE SEQUENCE [LARGE SCALE GENOMIC DNA]</scope>
    <source>
        <strain evidence="1 2">JUB59</strain>
    </source>
</reference>
<evidence type="ECO:0000313" key="1">
    <source>
        <dbReference type="EMBL" id="EGV43523.2"/>
    </source>
</evidence>
<sequence length="193" mass="22943">MNLVVLKKASSTNLKDFIKTWSKLYTFSNEAIYNKSIVKQTFTKTDIQDLYVWKNGMKLSVLKQKSLDTKIKAKLSIINTFKSNNEIDIDAFRKEFKNLPATVWKIFLLHIIKPYKYPIYDQHIHRAFLFIHNEDWSNISNTSINNKAKEQFYFERYLPFIEANNIKDLKKLDEAFFAFGQFLNTRNYSTLLQ</sequence>
<keyword evidence="2" id="KW-1185">Reference proteome</keyword>
<dbReference type="EMBL" id="AFXZ01000025">
    <property type="protein sequence ID" value="EGV43523.2"/>
    <property type="molecule type" value="Genomic_DNA"/>
</dbReference>
<protein>
    <submittedName>
        <fullName evidence="1">Uncharacterized protein</fullName>
    </submittedName>
</protein>
<dbReference type="Proteomes" id="UP000003730">
    <property type="component" value="Unassembled WGS sequence"/>
</dbReference>